<gene>
    <name evidence="2" type="ORF">KUF71_001977</name>
</gene>
<accession>A0AAE1LL61</accession>
<keyword evidence="3" id="KW-1185">Reference proteome</keyword>
<protein>
    <submittedName>
        <fullName evidence="2">V-type ATP synthase subunit E 3</fullName>
    </submittedName>
</protein>
<proteinExistence type="predicted"/>
<reference evidence="2" key="1">
    <citation type="submission" date="2021-07" db="EMBL/GenBank/DDBJ databases">
        <authorList>
            <person name="Catto M.A."/>
            <person name="Jacobson A."/>
            <person name="Kennedy G."/>
            <person name="Labadie P."/>
            <person name="Hunt B.G."/>
            <person name="Srinivasan R."/>
        </authorList>
    </citation>
    <scope>NUCLEOTIDE SEQUENCE</scope>
    <source>
        <strain evidence="2">PL_HMW_Pooled</strain>
        <tissue evidence="2">Head</tissue>
    </source>
</reference>
<comment type="caution">
    <text evidence="2">The sequence shown here is derived from an EMBL/GenBank/DDBJ whole genome shotgun (WGS) entry which is preliminary data.</text>
</comment>
<evidence type="ECO:0000313" key="2">
    <source>
        <dbReference type="EMBL" id="KAK3923570.1"/>
    </source>
</evidence>
<organism evidence="2 3">
    <name type="scientific">Frankliniella fusca</name>
    <dbReference type="NCBI Taxonomy" id="407009"/>
    <lineage>
        <taxon>Eukaryota</taxon>
        <taxon>Metazoa</taxon>
        <taxon>Ecdysozoa</taxon>
        <taxon>Arthropoda</taxon>
        <taxon>Hexapoda</taxon>
        <taxon>Insecta</taxon>
        <taxon>Pterygota</taxon>
        <taxon>Neoptera</taxon>
        <taxon>Paraneoptera</taxon>
        <taxon>Thysanoptera</taxon>
        <taxon>Terebrantia</taxon>
        <taxon>Thripoidea</taxon>
        <taxon>Thripidae</taxon>
        <taxon>Frankliniella</taxon>
    </lineage>
</organism>
<sequence length="76" mass="8292">MDATYVGEERSPHASKALRTSPEYNCGVNGITLSAPTDLSPTSSVLKTNQQEGFLQLCHEQRKEAGNPLCENQADR</sequence>
<name>A0AAE1LL61_9NEOP</name>
<dbReference type="EMBL" id="JAHWGI010001147">
    <property type="protein sequence ID" value="KAK3923570.1"/>
    <property type="molecule type" value="Genomic_DNA"/>
</dbReference>
<dbReference type="Proteomes" id="UP001219518">
    <property type="component" value="Unassembled WGS sequence"/>
</dbReference>
<dbReference type="AlphaFoldDB" id="A0AAE1LL61"/>
<feature type="region of interest" description="Disordered" evidence="1">
    <location>
        <begin position="1"/>
        <end position="20"/>
    </location>
</feature>
<reference evidence="2" key="2">
    <citation type="journal article" date="2023" name="BMC Genomics">
        <title>Pest status, molecular evolution, and epigenetic factors derived from the genome assembly of Frankliniella fusca, a thysanopteran phytovirus vector.</title>
        <authorList>
            <person name="Catto M.A."/>
            <person name="Labadie P.E."/>
            <person name="Jacobson A.L."/>
            <person name="Kennedy G.G."/>
            <person name="Srinivasan R."/>
            <person name="Hunt B.G."/>
        </authorList>
    </citation>
    <scope>NUCLEOTIDE SEQUENCE</scope>
    <source>
        <strain evidence="2">PL_HMW_Pooled</strain>
    </source>
</reference>
<evidence type="ECO:0000313" key="3">
    <source>
        <dbReference type="Proteomes" id="UP001219518"/>
    </source>
</evidence>
<evidence type="ECO:0000256" key="1">
    <source>
        <dbReference type="SAM" id="MobiDB-lite"/>
    </source>
</evidence>